<dbReference type="SUPFAM" id="SSF53383">
    <property type="entry name" value="PLP-dependent transferases"/>
    <property type="match status" value="1"/>
</dbReference>
<dbReference type="InterPro" id="IPR015422">
    <property type="entry name" value="PyrdxlP-dep_Trfase_small"/>
</dbReference>
<keyword evidence="6" id="KW-0663">Pyridoxal phosphate</keyword>
<dbReference type="GO" id="GO:0005739">
    <property type="term" value="C:mitochondrion"/>
    <property type="evidence" value="ECO:0007669"/>
    <property type="project" value="TreeGrafter"/>
</dbReference>
<dbReference type="Pfam" id="PF00155">
    <property type="entry name" value="Aminotran_1_2"/>
    <property type="match status" value="1"/>
</dbReference>
<dbReference type="PANTHER" id="PTHR43807:SF20">
    <property type="entry name" value="FI04487P"/>
    <property type="match status" value="1"/>
</dbReference>
<evidence type="ECO:0000256" key="5">
    <source>
        <dbReference type="ARBA" id="ARBA00022679"/>
    </source>
</evidence>
<evidence type="ECO:0000256" key="2">
    <source>
        <dbReference type="ARBA" id="ARBA00007441"/>
    </source>
</evidence>
<dbReference type="AlphaFoldDB" id="A0A7D9EHQ1"/>
<keyword evidence="10" id="KW-1185">Reference proteome</keyword>
<accession>A0A7D9EHQ1</accession>
<evidence type="ECO:0000313" key="9">
    <source>
        <dbReference type="EMBL" id="CAB4010821.1"/>
    </source>
</evidence>
<dbReference type="Gene3D" id="3.40.640.10">
    <property type="entry name" value="Type I PLP-dependent aspartate aminotransferase-like (Major domain)"/>
    <property type="match status" value="1"/>
</dbReference>
<dbReference type="InterPro" id="IPR015421">
    <property type="entry name" value="PyrdxlP-dep_Trfase_major"/>
</dbReference>
<dbReference type="CDD" id="cd00609">
    <property type="entry name" value="AAT_like"/>
    <property type="match status" value="1"/>
</dbReference>
<dbReference type="FunFam" id="3.90.1150.10:FF:000021">
    <property type="entry name" value="Kynurenine--oxoglutarate transaminase 3"/>
    <property type="match status" value="1"/>
</dbReference>
<sequence length="418" mass="47003">MASQKDIIKPAKRLSQVSRRSIWVEFGKLNQQYKPVNVGQGFPDYSPPDYLTETLATTIKSDNDLIHQYTRQQGHPRLVKNIASLYSKLHGRDIQAMTEVLVTNGGYGSIFSVISTFVDEGDEVIIIEPIFGPYMNVITYNGGIPVGIPLRPSEDNWRSSKGWKIDRKELEAAFSPKTKALVVNTPNNPLGKVFERDELEMIAEIVKKHNVLCISDEVYEWLIYPPNEHIRIATLPGMWERTVTISSAGKAFSATGWKIGWSIGPENLISHIAAFHRNAVSLLPTITQEAVAIALEREAKLLGTDESYFLEIAASLLKKRDFEVKILRAAGFDPVVPDGGYFIIADSSRFGRTFPEGASDEPYDAQFCKWMIREKGISTIPPSGFYYQHGKTAEKFIRFCFCKKDSTLKMLADALNKW</sequence>
<comment type="subunit">
    <text evidence="3">Homodimer.</text>
</comment>
<keyword evidence="5" id="KW-0808">Transferase</keyword>
<organism evidence="9 10">
    <name type="scientific">Paramuricea clavata</name>
    <name type="common">Red gorgonian</name>
    <name type="synonym">Violescent sea-whip</name>
    <dbReference type="NCBI Taxonomy" id="317549"/>
    <lineage>
        <taxon>Eukaryota</taxon>
        <taxon>Metazoa</taxon>
        <taxon>Cnidaria</taxon>
        <taxon>Anthozoa</taxon>
        <taxon>Octocorallia</taxon>
        <taxon>Malacalcyonacea</taxon>
        <taxon>Plexauridae</taxon>
        <taxon>Paramuricea</taxon>
    </lineage>
</organism>
<evidence type="ECO:0000256" key="1">
    <source>
        <dbReference type="ARBA" id="ARBA00001933"/>
    </source>
</evidence>
<dbReference type="EMBL" id="CACRXK020006917">
    <property type="protein sequence ID" value="CAB4010821.1"/>
    <property type="molecule type" value="Genomic_DNA"/>
</dbReference>
<evidence type="ECO:0000256" key="6">
    <source>
        <dbReference type="ARBA" id="ARBA00022898"/>
    </source>
</evidence>
<keyword evidence="4" id="KW-0032">Aminotransferase</keyword>
<proteinExistence type="inferred from homology"/>
<evidence type="ECO:0000256" key="4">
    <source>
        <dbReference type="ARBA" id="ARBA00022576"/>
    </source>
</evidence>
<dbReference type="Gene3D" id="3.90.1150.10">
    <property type="entry name" value="Aspartate Aminotransferase, domain 1"/>
    <property type="match status" value="1"/>
</dbReference>
<dbReference type="OrthoDB" id="2414662at2759"/>
<dbReference type="PANTHER" id="PTHR43807">
    <property type="entry name" value="FI04487P"/>
    <property type="match status" value="1"/>
</dbReference>
<evidence type="ECO:0000259" key="8">
    <source>
        <dbReference type="Pfam" id="PF00155"/>
    </source>
</evidence>
<dbReference type="InterPro" id="IPR015424">
    <property type="entry name" value="PyrdxlP-dep_Trfase"/>
</dbReference>
<comment type="cofactor">
    <cofactor evidence="1">
        <name>pyridoxal 5'-phosphate</name>
        <dbReference type="ChEBI" id="CHEBI:597326"/>
    </cofactor>
</comment>
<evidence type="ECO:0000256" key="7">
    <source>
        <dbReference type="ARBA" id="ARBA00024016"/>
    </source>
</evidence>
<dbReference type="InterPro" id="IPR004839">
    <property type="entry name" value="Aminotransferase_I/II_large"/>
</dbReference>
<name>A0A7D9EHQ1_PARCT</name>
<reference evidence="9" key="1">
    <citation type="submission" date="2020-04" db="EMBL/GenBank/DDBJ databases">
        <authorList>
            <person name="Alioto T."/>
            <person name="Alioto T."/>
            <person name="Gomez Garrido J."/>
        </authorList>
    </citation>
    <scope>NUCLEOTIDE SEQUENCE</scope>
    <source>
        <strain evidence="9">A484AB</strain>
    </source>
</reference>
<dbReference type="FunFam" id="3.40.640.10:FF:000024">
    <property type="entry name" value="Kynurenine--oxoglutarate transaminase 3"/>
    <property type="match status" value="1"/>
</dbReference>
<dbReference type="InterPro" id="IPR051326">
    <property type="entry name" value="Kynurenine-oxoglutarate_AT"/>
</dbReference>
<dbReference type="GO" id="GO:0016212">
    <property type="term" value="F:kynurenine-oxoglutarate transaminase activity"/>
    <property type="evidence" value="ECO:0007669"/>
    <property type="project" value="TreeGrafter"/>
</dbReference>
<feature type="domain" description="Aminotransferase class I/classII large" evidence="8">
    <location>
        <begin position="36"/>
        <end position="415"/>
    </location>
</feature>
<protein>
    <submittedName>
        <fullName evidence="9">Kynurenine--oxoglutarate transaminase 1</fullName>
    </submittedName>
</protein>
<comment type="pathway">
    <text evidence="7">Amino-acid degradation; L-kynurenine degradation; kynurenate from L-kynurenine: step 1/2.</text>
</comment>
<gene>
    <name evidence="9" type="ORF">PACLA_8A046754</name>
</gene>
<dbReference type="GO" id="GO:0070189">
    <property type="term" value="P:kynurenine metabolic process"/>
    <property type="evidence" value="ECO:0007669"/>
    <property type="project" value="UniProtKB-ARBA"/>
</dbReference>
<comment type="similarity">
    <text evidence="2">Belongs to the class-I pyridoxal-phosphate-dependent aminotransferase family.</text>
</comment>
<evidence type="ECO:0000313" key="10">
    <source>
        <dbReference type="Proteomes" id="UP001152795"/>
    </source>
</evidence>
<comment type="caution">
    <text evidence="9">The sequence shown here is derived from an EMBL/GenBank/DDBJ whole genome shotgun (WGS) entry which is preliminary data.</text>
</comment>
<dbReference type="Proteomes" id="UP001152795">
    <property type="component" value="Unassembled WGS sequence"/>
</dbReference>
<evidence type="ECO:0000256" key="3">
    <source>
        <dbReference type="ARBA" id="ARBA00011738"/>
    </source>
</evidence>
<dbReference type="GO" id="GO:0030170">
    <property type="term" value="F:pyridoxal phosphate binding"/>
    <property type="evidence" value="ECO:0007669"/>
    <property type="project" value="InterPro"/>
</dbReference>